<dbReference type="SUPFAM" id="SSF54236">
    <property type="entry name" value="Ubiquitin-like"/>
    <property type="match status" value="1"/>
</dbReference>
<dbReference type="InterPro" id="IPR029071">
    <property type="entry name" value="Ubiquitin-like_domsf"/>
</dbReference>
<dbReference type="OrthoDB" id="2556122at2759"/>
<dbReference type="InterPro" id="IPR025390">
    <property type="entry name" value="Dsc3_C"/>
</dbReference>
<evidence type="ECO:0000313" key="3">
    <source>
        <dbReference type="EMBL" id="KAA8906282.1"/>
    </source>
</evidence>
<dbReference type="PANTHER" id="PTHR28049">
    <property type="entry name" value="TRANSMEMBRANE PROTEIN YOR223W"/>
    <property type="match status" value="1"/>
</dbReference>
<feature type="transmembrane region" description="Helical" evidence="1">
    <location>
        <begin position="225"/>
        <end position="243"/>
    </location>
</feature>
<dbReference type="EMBL" id="VXIS01000090">
    <property type="protein sequence ID" value="KAA8906282.1"/>
    <property type="molecule type" value="Genomic_DNA"/>
</dbReference>
<dbReference type="GO" id="GO:0005783">
    <property type="term" value="C:endoplasmic reticulum"/>
    <property type="evidence" value="ECO:0007669"/>
    <property type="project" value="TreeGrafter"/>
</dbReference>
<feature type="domain" description="Ubiquitin-like" evidence="2">
    <location>
        <begin position="16"/>
        <end position="75"/>
    </location>
</feature>
<dbReference type="InterPro" id="IPR000626">
    <property type="entry name" value="Ubiquitin-like_dom"/>
</dbReference>
<dbReference type="GO" id="GO:0044695">
    <property type="term" value="C:Dsc E3 ubiquitin ligase complex"/>
    <property type="evidence" value="ECO:0007669"/>
    <property type="project" value="InterPro"/>
</dbReference>
<keyword evidence="1" id="KW-0472">Membrane</keyword>
<evidence type="ECO:0000259" key="2">
    <source>
        <dbReference type="PROSITE" id="PS50053"/>
    </source>
</evidence>
<keyword evidence="1" id="KW-0812">Transmembrane</keyword>
<gene>
    <name evidence="3" type="ORF">FN846DRAFT_720650</name>
</gene>
<dbReference type="InterPro" id="IPR045226">
    <property type="entry name" value="Dsc3"/>
</dbReference>
<sequence length="244" mass="26441">MSLLPTHNTSLPPPTLTIRFTTTDADLLLPLSDPSTTTNSLRQLIRTSRPSLSQRKLRLIHSGKVLPDGAPFSALFPLAQPGANIWIHCSVGDPLSADELATEASPLLGGGEGVNASYTTPAPSTLPAPQGFDRLLTQGFSETEVAALRAQFTRLNPDLPVEEIRSLEDRWIDESVDGAGAASQDLGNRAGTYEDMFIGTAVGFFWPIMIWLAREEGVFTPRRRYAVFAGICVNLFFGLVRVFG</sequence>
<dbReference type="Pfam" id="PF13373">
    <property type="entry name" value="Dsc3_C"/>
    <property type="match status" value="1"/>
</dbReference>
<feature type="transmembrane region" description="Helical" evidence="1">
    <location>
        <begin position="196"/>
        <end position="213"/>
    </location>
</feature>
<keyword evidence="4" id="KW-1185">Reference proteome</keyword>
<reference evidence="3 4" key="1">
    <citation type="submission" date="2019-09" db="EMBL/GenBank/DDBJ databases">
        <title>Draft genome of the ectomycorrhizal ascomycete Sphaerosporella brunnea.</title>
        <authorList>
            <consortium name="DOE Joint Genome Institute"/>
            <person name="Benucci G.M."/>
            <person name="Marozzi G."/>
            <person name="Antonielli L."/>
            <person name="Sanchez S."/>
            <person name="Marco P."/>
            <person name="Wang X."/>
            <person name="Falini L.B."/>
            <person name="Barry K."/>
            <person name="Haridas S."/>
            <person name="Lipzen A."/>
            <person name="Labutti K."/>
            <person name="Grigoriev I.V."/>
            <person name="Murat C."/>
            <person name="Martin F."/>
            <person name="Albertini E."/>
            <person name="Donnini D."/>
            <person name="Bonito G."/>
        </authorList>
    </citation>
    <scope>NUCLEOTIDE SEQUENCE [LARGE SCALE GENOMIC DNA]</scope>
    <source>
        <strain evidence="3 4">Sb_GMNB300</strain>
    </source>
</reference>
<dbReference type="PANTHER" id="PTHR28049:SF1">
    <property type="entry name" value="DSC E3 UBIQUITIN LIGASE COMPLEX SUBUNIT 3"/>
    <property type="match status" value="1"/>
</dbReference>
<dbReference type="PROSITE" id="PS50053">
    <property type="entry name" value="UBIQUITIN_2"/>
    <property type="match status" value="1"/>
</dbReference>
<organism evidence="3 4">
    <name type="scientific">Sphaerosporella brunnea</name>
    <dbReference type="NCBI Taxonomy" id="1250544"/>
    <lineage>
        <taxon>Eukaryota</taxon>
        <taxon>Fungi</taxon>
        <taxon>Dikarya</taxon>
        <taxon>Ascomycota</taxon>
        <taxon>Pezizomycotina</taxon>
        <taxon>Pezizomycetes</taxon>
        <taxon>Pezizales</taxon>
        <taxon>Pyronemataceae</taxon>
        <taxon>Sphaerosporella</taxon>
    </lineage>
</organism>
<dbReference type="Proteomes" id="UP000326924">
    <property type="component" value="Unassembled WGS sequence"/>
</dbReference>
<accession>A0A5J5EXB8</accession>
<proteinExistence type="predicted"/>
<evidence type="ECO:0000256" key="1">
    <source>
        <dbReference type="SAM" id="Phobius"/>
    </source>
</evidence>
<dbReference type="InterPro" id="IPR019413">
    <property type="entry name" value="Dsc3_ub-like_dom"/>
</dbReference>
<name>A0A5J5EXB8_9PEZI</name>
<dbReference type="Pfam" id="PF10302">
    <property type="entry name" value="Dsc3_N"/>
    <property type="match status" value="1"/>
</dbReference>
<dbReference type="AlphaFoldDB" id="A0A5J5EXB8"/>
<comment type="caution">
    <text evidence="3">The sequence shown here is derived from an EMBL/GenBank/DDBJ whole genome shotgun (WGS) entry which is preliminary data.</text>
</comment>
<dbReference type="FunCoup" id="A0A5J5EXB8">
    <property type="interactions" value="10"/>
</dbReference>
<evidence type="ECO:0000313" key="4">
    <source>
        <dbReference type="Proteomes" id="UP000326924"/>
    </source>
</evidence>
<keyword evidence="1" id="KW-1133">Transmembrane helix</keyword>
<protein>
    <submittedName>
        <fullName evidence="3">DUF2407 C-terminal domain-containing protein</fullName>
    </submittedName>
</protein>
<dbReference type="InParanoid" id="A0A5J5EXB8"/>